<feature type="region of interest" description="Disordered" evidence="6">
    <location>
        <begin position="1"/>
        <end position="21"/>
    </location>
</feature>
<evidence type="ECO:0000313" key="7">
    <source>
        <dbReference type="EnsemblMetazoa" id="AALB009093-PA"/>
    </source>
</evidence>
<feature type="compositionally biased region" description="Basic and acidic residues" evidence="6">
    <location>
        <begin position="1085"/>
        <end position="1096"/>
    </location>
</feature>
<dbReference type="InterPro" id="IPR011011">
    <property type="entry name" value="Znf_FYVE_PHD"/>
</dbReference>
<evidence type="ECO:0000256" key="3">
    <source>
        <dbReference type="ARBA" id="ARBA00022833"/>
    </source>
</evidence>
<dbReference type="GO" id="GO:0003714">
    <property type="term" value="F:transcription corepressor activity"/>
    <property type="evidence" value="ECO:0007669"/>
    <property type="project" value="TreeGrafter"/>
</dbReference>
<dbReference type="PANTHER" id="PTHR46453">
    <property type="entry name" value="PROTEIN KINASE C-BINDING PROTEIN 1"/>
    <property type="match status" value="1"/>
</dbReference>
<dbReference type="GO" id="GO:0005737">
    <property type="term" value="C:cytoplasm"/>
    <property type="evidence" value="ECO:0007669"/>
    <property type="project" value="TreeGrafter"/>
</dbReference>
<dbReference type="SUPFAM" id="SSF57903">
    <property type="entry name" value="FYVE/PHD zinc finger"/>
    <property type="match status" value="1"/>
</dbReference>
<dbReference type="SUPFAM" id="SSF144232">
    <property type="entry name" value="HIT/MYND zinc finger-like"/>
    <property type="match status" value="1"/>
</dbReference>
<feature type="region of interest" description="Disordered" evidence="6">
    <location>
        <begin position="1958"/>
        <end position="2009"/>
    </location>
</feature>
<feature type="compositionally biased region" description="Basic and acidic residues" evidence="6">
    <location>
        <begin position="294"/>
        <end position="308"/>
    </location>
</feature>
<accession>A0A182FRB7</accession>
<feature type="region of interest" description="Disordered" evidence="6">
    <location>
        <begin position="881"/>
        <end position="900"/>
    </location>
</feature>
<dbReference type="PROSITE" id="PS50865">
    <property type="entry name" value="ZF_MYND_2"/>
    <property type="match status" value="1"/>
</dbReference>
<dbReference type="Gene3D" id="2.30.30.140">
    <property type="match status" value="1"/>
</dbReference>
<feature type="coiled-coil region" evidence="5">
    <location>
        <begin position="1722"/>
        <end position="1772"/>
    </location>
</feature>
<dbReference type="EnsemblMetazoa" id="AALB009093-RA">
    <property type="protein sequence ID" value="AALB009093-PA"/>
    <property type="gene ID" value="AALB009093"/>
</dbReference>
<feature type="region of interest" description="Disordered" evidence="6">
    <location>
        <begin position="1816"/>
        <end position="1840"/>
    </location>
</feature>
<dbReference type="Pfam" id="PF00439">
    <property type="entry name" value="Bromodomain"/>
    <property type="match status" value="1"/>
</dbReference>
<dbReference type="SMART" id="SM00293">
    <property type="entry name" value="PWWP"/>
    <property type="match status" value="1"/>
</dbReference>
<feature type="region of interest" description="Disordered" evidence="6">
    <location>
        <begin position="1123"/>
        <end position="1155"/>
    </location>
</feature>
<dbReference type="RefSeq" id="XP_035780883.1">
    <property type="nucleotide sequence ID" value="XM_035924990.1"/>
</dbReference>
<dbReference type="Pfam" id="PF00855">
    <property type="entry name" value="PWWP"/>
    <property type="match status" value="1"/>
</dbReference>
<feature type="region of interest" description="Disordered" evidence="6">
    <location>
        <begin position="1389"/>
        <end position="1424"/>
    </location>
</feature>
<evidence type="ECO:0000256" key="2">
    <source>
        <dbReference type="ARBA" id="ARBA00022771"/>
    </source>
</evidence>
<keyword evidence="8" id="KW-1185">Reference proteome</keyword>
<dbReference type="SUPFAM" id="SSF63748">
    <property type="entry name" value="Tudor/PWWP/MBT"/>
    <property type="match status" value="1"/>
</dbReference>
<evidence type="ECO:0000256" key="6">
    <source>
        <dbReference type="SAM" id="MobiDB-lite"/>
    </source>
</evidence>
<dbReference type="InterPro" id="IPR002893">
    <property type="entry name" value="Znf_MYND"/>
</dbReference>
<dbReference type="PROSITE" id="PS50812">
    <property type="entry name" value="PWWP"/>
    <property type="match status" value="1"/>
</dbReference>
<reference evidence="7" key="2">
    <citation type="submission" date="2022-08" db="UniProtKB">
        <authorList>
            <consortium name="EnsemblMetazoa"/>
        </authorList>
    </citation>
    <scope>IDENTIFICATION</scope>
    <source>
        <strain evidence="7">STECLA/ALBI9_A</strain>
    </source>
</reference>
<feature type="region of interest" description="Disordered" evidence="6">
    <location>
        <begin position="1013"/>
        <end position="1105"/>
    </location>
</feature>
<dbReference type="CDD" id="cd20160">
    <property type="entry name" value="PWWP_PRKCBP1"/>
    <property type="match status" value="1"/>
</dbReference>
<dbReference type="InterPro" id="IPR019786">
    <property type="entry name" value="Zinc_finger_PHD-type_CS"/>
</dbReference>
<feature type="compositionally biased region" description="Pro residues" evidence="6">
    <location>
        <begin position="1980"/>
        <end position="1989"/>
    </location>
</feature>
<feature type="compositionally biased region" description="Polar residues" evidence="6">
    <location>
        <begin position="987"/>
        <end position="996"/>
    </location>
</feature>
<dbReference type="PROSITE" id="PS50014">
    <property type="entry name" value="BROMODOMAIN_2"/>
    <property type="match status" value="1"/>
</dbReference>
<sequence>MSSDGKNQPEQQASETSRRKFVVVKRLAGPGRGSGGIPNPRRTIVPIVCNNNNKGESNITDTSNSTEMRMKVTGEDGSRNGLPLAAAATAAAAAAGAATTAPATARETPAAASTFRQATNTAVSILALPNSSTSPGLPAALTMSQKSSLNAPKTGPGTVLNAVVPVTQTTPAIISPSTVAPAADVTRIVIKCPVPDAAGSHPSVMTSATNRNNKKPDEMSDESTSYRSITNTTPPTASAMSPIVLLNHINVPNETIAGGSVSRNSAVVSRKMSVPAPRTTSTETAGNGVAAEAGAEKPPADAVKDGDLGNKSVTVAPSTPDGSTNTTEKEEMNEKDYNLSKVSREVKLLDMGSGSKFFVGYHLNETTRDGKIRTRRNSCSPAHVSSGSSTGTVTARGKPEISKLASSGSGSENEMYSSASPRQDFSVDTSTVNISVDSAVGVLAADSSITEGSTSAPARRAGMRSENADYALKQQKFLNLRLHGSAGGLDGGDDEEPGSVETMPVAVTPGGNTASAGRSNKRNSGGGGTGGSTGNLTVVSPNQSSLSQVVPAEPTKPGSDRFCWKCRKSDSGMIACSSCPRSYHATCARFMIHSPIWRCAECVKMVSARSAPISTDKLHQCLELAIDRIISHPACGSELFNPLQKDVLPGYSDYVSYHMDLTVLRDRIVAKEYSTLEGFLSDLSWILHNMLIYAQSGTNNNKMIKLAREICKQGRQQVEDIEYCSECYTNMTFHNNWFELACSKPHLLVWAKMKGYPYWPAKLFTHTRNNNLQMQVLFFGKHDRGSRITSKDCYLFSEQFPKQKPTKDKDWDYSMIEAKAHIEQLIERFGSFHYAEHLATLDVTRIEEHTRAMIPGAFGAARNAIIRQGVSAATKTGDSEVAAATTTAQNHDTSTPGKNKITMKISKNSVVSISALAEDVELATQRTPMSNENKAPETPMQQRDECTAGSETLSSISSIPTKSVVKRSSQRKSRVLIEPAEKENESNDTGKAQVSVTGSFAKLRKRRMSVFAAEPANSPQPQPQQMQQQSDGKVETLRIRRNSATWETEPSVKRSKSIAKGQDSKPSPSGSGSLLASKDARKAKKGAENEVLHSDETMPELPNSNLMIVSTQTNDCADKTTAGEVVSSDNGQQPSVTGKSLTSGTSSSAVGQEVSQPADVVELQSDNSTLSASEPITPKKEPSCALNACPTLPSATVQPATGVAPRLKVKSVNSMLSSAVVENLPSTGKTSTVQSTPSTPRSSRQSSPNIGPTAAVAAQLLQNRSSGSAINSQTSSSTGMRTVGLLASNNDPQRKNAQPPVQDGVPTSNSTLNTASEHSSNTPVVATIVKQEPSDANEDRSSAIPVVPSHPDISVINPASAELESSNSASLKRLTDRINAQGTLTITATNEPLQISSPPYVDKPRKTSARQQQHQQLQQNHPQQQHQQVVLVEMVPQSAMVSGVTMDNNLQKPAISVPRARKTFPSTSNRPAGSNVGIASASDADSSLKAIPHMVNIPNQQAPTSSLDIPVATVANGGATTAVAVNAASLPPLPPLFLAPIRQAQQVSSSRQNSGANSLAGLSSSFLADGSGGDGTDGISSQAPSLDQSLNNLLSSLGTEVHATSTSSTSSENGFSAVNRAISRPVLTPEGNNDNNGTPSGGSVGKSIRRNLPLPPLQPRPTSTQSSSSTAAIPLPASHTVEDDIIVQSAAKMTEFFENVLSSVLKHAAGQNTNWAEVVQLKHELARTKEKHRVELERLRNEHARELMDLRKKCEQDRAQALRNLLMQANCERELEVMQTKKMRWCNTCLKEAPFVCCSNASYCSTECHQKDWTSHQNGHQPSASNFGDGTGTIMPSTNSSASTTVALTSVASSDVDTTARATFLRKRPAPQILSVAGASMTSPIPPKTAATARLIPSGTFAGSITYPRTPQIATVHANVIDLNGQIENTASAVSVSSTPSTRAEFVNLFSRHASLHHQPVNQSQDDSDDVIFCSSTLPNPAPPPPPPQSGQRNPNQNNRQKYKRSSPL</sequence>
<feature type="region of interest" description="Disordered" evidence="6">
    <location>
        <begin position="1265"/>
        <end position="1324"/>
    </location>
</feature>
<dbReference type="InterPro" id="IPR001487">
    <property type="entry name" value="Bromodomain"/>
</dbReference>
<dbReference type="InterPro" id="IPR057053">
    <property type="entry name" value="MYND_ZMYND11_ZMYD8"/>
</dbReference>
<feature type="compositionally biased region" description="Basic and acidic residues" evidence="6">
    <location>
        <begin position="327"/>
        <end position="338"/>
    </location>
</feature>
<dbReference type="GO" id="GO:0008270">
    <property type="term" value="F:zinc ion binding"/>
    <property type="evidence" value="ECO:0007669"/>
    <property type="project" value="UniProtKB-KW"/>
</dbReference>
<evidence type="ECO:0008006" key="9">
    <source>
        <dbReference type="Google" id="ProtNLM"/>
    </source>
</evidence>
<dbReference type="PANTHER" id="PTHR46453:SF5">
    <property type="entry name" value="PROTEIN KINASE C-BINDING PROTEIN 1 ISOFORM X1"/>
    <property type="match status" value="1"/>
</dbReference>
<keyword evidence="2" id="KW-0863">Zinc-finger</keyword>
<feature type="region of interest" description="Disordered" evidence="6">
    <location>
        <begin position="369"/>
        <end position="425"/>
    </location>
</feature>
<feature type="compositionally biased region" description="Polar residues" evidence="6">
    <location>
        <begin position="924"/>
        <end position="933"/>
    </location>
</feature>
<dbReference type="CDD" id="cd15538">
    <property type="entry name" value="PHD_PRKCBP1"/>
    <property type="match status" value="1"/>
</dbReference>
<feature type="compositionally biased region" description="Polar residues" evidence="6">
    <location>
        <begin position="1"/>
        <end position="15"/>
    </location>
</feature>
<dbReference type="VEuPathDB" id="VectorBase:AALB20_034321"/>
<dbReference type="SMART" id="SM00297">
    <property type="entry name" value="BROMO"/>
    <property type="match status" value="1"/>
</dbReference>
<feature type="compositionally biased region" description="Polar residues" evidence="6">
    <location>
        <begin position="222"/>
        <end position="235"/>
    </location>
</feature>
<feature type="region of interest" description="Disordered" evidence="6">
    <location>
        <begin position="197"/>
        <end position="235"/>
    </location>
</feature>
<dbReference type="CTD" id="23613"/>
<name>A0A182FRB7_ANOAL</name>
<dbReference type="SMART" id="SM00249">
    <property type="entry name" value="PHD"/>
    <property type="match status" value="1"/>
</dbReference>
<feature type="compositionally biased region" description="Polar residues" evidence="6">
    <location>
        <begin position="884"/>
        <end position="897"/>
    </location>
</feature>
<feature type="compositionally biased region" description="Low complexity" evidence="6">
    <location>
        <begin position="1135"/>
        <end position="1151"/>
    </location>
</feature>
<feature type="compositionally biased region" description="Polar residues" evidence="6">
    <location>
        <begin position="404"/>
        <end position="425"/>
    </location>
</feature>
<dbReference type="InterPro" id="IPR001965">
    <property type="entry name" value="Znf_PHD"/>
</dbReference>
<dbReference type="InterPro" id="IPR000313">
    <property type="entry name" value="PWWP_dom"/>
</dbReference>
<feature type="compositionally biased region" description="Low complexity" evidence="6">
    <location>
        <begin position="384"/>
        <end position="394"/>
    </location>
</feature>
<reference evidence="7 8" key="1">
    <citation type="journal article" date="2017" name="G3 (Bethesda)">
        <title>The Physical Genome Mapping of Anopheles albimanus Corrected Scaffold Misassemblies and Identified Interarm Rearrangements in Genus Anopheles.</title>
        <authorList>
            <person name="Artemov G.N."/>
            <person name="Peery A.N."/>
            <person name="Jiang X."/>
            <person name="Tu Z."/>
            <person name="Stegniy V.N."/>
            <person name="Sharakhova M.V."/>
            <person name="Sharakhov I.V."/>
        </authorList>
    </citation>
    <scope>NUCLEOTIDE SEQUENCE [LARGE SCALE GENOMIC DNA]</scope>
    <source>
        <strain evidence="7 8">ALBI9_A</strain>
    </source>
</reference>
<dbReference type="PROSITE" id="PS01359">
    <property type="entry name" value="ZF_PHD_1"/>
    <property type="match status" value="1"/>
</dbReference>
<organism evidence="7 8">
    <name type="scientific">Anopheles albimanus</name>
    <name type="common">New world malaria mosquito</name>
    <dbReference type="NCBI Taxonomy" id="7167"/>
    <lineage>
        <taxon>Eukaryota</taxon>
        <taxon>Metazoa</taxon>
        <taxon>Ecdysozoa</taxon>
        <taxon>Arthropoda</taxon>
        <taxon>Hexapoda</taxon>
        <taxon>Insecta</taxon>
        <taxon>Pterygota</taxon>
        <taxon>Neoptera</taxon>
        <taxon>Endopterygota</taxon>
        <taxon>Diptera</taxon>
        <taxon>Nematocera</taxon>
        <taxon>Culicoidea</taxon>
        <taxon>Culicidae</taxon>
        <taxon>Anophelinae</taxon>
        <taxon>Anopheles</taxon>
    </lineage>
</organism>
<keyword evidence="3" id="KW-0862">Zinc</keyword>
<proteinExistence type="predicted"/>
<feature type="compositionally biased region" description="Polar residues" evidence="6">
    <location>
        <begin position="1265"/>
        <end position="1280"/>
    </location>
</feature>
<feature type="compositionally biased region" description="Polar residues" evidence="6">
    <location>
        <begin position="1816"/>
        <end position="1828"/>
    </location>
</feature>
<evidence type="ECO:0000256" key="1">
    <source>
        <dbReference type="ARBA" id="ARBA00022723"/>
    </source>
</evidence>
<feature type="compositionally biased region" description="Polar residues" evidence="6">
    <location>
        <begin position="949"/>
        <end position="961"/>
    </location>
</feature>
<dbReference type="Gene3D" id="1.20.920.10">
    <property type="entry name" value="Bromodomain-like"/>
    <property type="match status" value="1"/>
</dbReference>
<keyword evidence="1" id="KW-0479">Metal-binding</keyword>
<dbReference type="SUPFAM" id="SSF47370">
    <property type="entry name" value="Bromodomain"/>
    <property type="match status" value="1"/>
</dbReference>
<feature type="compositionally biased region" description="Low complexity" evidence="6">
    <location>
        <begin position="1064"/>
        <end position="1077"/>
    </location>
</feature>
<dbReference type="Pfam" id="PF24324">
    <property type="entry name" value="MYND_ZMYND11_ZMYD8"/>
    <property type="match status" value="1"/>
</dbReference>
<evidence type="ECO:0000313" key="8">
    <source>
        <dbReference type="Proteomes" id="UP000069272"/>
    </source>
</evidence>
<feature type="compositionally biased region" description="Polar residues" evidence="6">
    <location>
        <begin position="536"/>
        <end position="548"/>
    </location>
</feature>
<evidence type="ECO:0000256" key="5">
    <source>
        <dbReference type="SAM" id="Coils"/>
    </source>
</evidence>
<feature type="compositionally biased region" description="Low complexity" evidence="6">
    <location>
        <begin position="1660"/>
        <end position="1670"/>
    </location>
</feature>
<feature type="region of interest" description="Disordered" evidence="6">
    <location>
        <begin position="1223"/>
        <end position="1250"/>
    </location>
</feature>
<dbReference type="Proteomes" id="UP000069272">
    <property type="component" value="Chromosome 2R"/>
</dbReference>
<dbReference type="InterPro" id="IPR036427">
    <property type="entry name" value="Bromodomain-like_sf"/>
</dbReference>
<protein>
    <recommendedName>
        <fullName evidence="9">Kinase c-binding protein 1</fullName>
    </recommendedName>
</protein>
<feature type="compositionally biased region" description="Polar residues" evidence="6">
    <location>
        <begin position="311"/>
        <end position="323"/>
    </location>
</feature>
<evidence type="ECO:0000256" key="4">
    <source>
        <dbReference type="ARBA" id="ARBA00023117"/>
    </source>
</evidence>
<feature type="compositionally biased region" description="Polar residues" evidence="6">
    <location>
        <begin position="1305"/>
        <end position="1324"/>
    </location>
</feature>
<feature type="compositionally biased region" description="Low complexity" evidence="6">
    <location>
        <begin position="1990"/>
        <end position="2000"/>
    </location>
</feature>
<dbReference type="GeneID" id="118460577"/>
<feature type="compositionally biased region" description="Low complexity" evidence="6">
    <location>
        <begin position="283"/>
        <end position="293"/>
    </location>
</feature>
<feature type="compositionally biased region" description="Low complexity" evidence="6">
    <location>
        <begin position="1230"/>
        <end position="1248"/>
    </location>
</feature>
<feature type="compositionally biased region" description="Gly residues" evidence="6">
    <location>
        <begin position="524"/>
        <end position="533"/>
    </location>
</feature>
<dbReference type="GO" id="GO:0005634">
    <property type="term" value="C:nucleus"/>
    <property type="evidence" value="ECO:0007669"/>
    <property type="project" value="TreeGrafter"/>
</dbReference>
<dbReference type="Gene3D" id="3.30.40.10">
    <property type="entry name" value="Zinc/RING finger domain, C3HC4 (zinc finger)"/>
    <property type="match status" value="1"/>
</dbReference>
<dbReference type="STRING" id="7167.A0A182FRB7"/>
<keyword evidence="5" id="KW-0175">Coiled coil</keyword>
<feature type="region of interest" description="Disordered" evidence="6">
    <location>
        <begin position="1624"/>
        <end position="1675"/>
    </location>
</feature>
<dbReference type="VEuPathDB" id="VectorBase:AALB009093"/>
<feature type="region of interest" description="Disordered" evidence="6">
    <location>
        <begin position="262"/>
        <end position="338"/>
    </location>
</feature>
<feature type="region of interest" description="Disordered" evidence="6">
    <location>
        <begin position="922"/>
        <end position="996"/>
    </location>
</feature>
<dbReference type="InterPro" id="IPR013083">
    <property type="entry name" value="Znf_RING/FYVE/PHD"/>
</dbReference>
<feature type="compositionally biased region" description="Basic residues" evidence="6">
    <location>
        <begin position="964"/>
        <end position="974"/>
    </location>
</feature>
<dbReference type="InterPro" id="IPR044075">
    <property type="entry name" value="PRKCBP1_PHD"/>
</dbReference>
<feature type="region of interest" description="Disordered" evidence="6">
    <location>
        <begin position="483"/>
        <end position="553"/>
    </location>
</feature>
<keyword evidence="4" id="KW-0103">Bromodomain</keyword>
<feature type="compositionally biased region" description="Low complexity" evidence="6">
    <location>
        <begin position="1411"/>
        <end position="1424"/>
    </location>
</feature>